<gene>
    <name evidence="7" type="ORF">CYCCA115_LOCUS23801</name>
</gene>
<dbReference type="SMART" id="SM00356">
    <property type="entry name" value="ZnF_C3H1"/>
    <property type="match status" value="1"/>
</dbReference>
<evidence type="ECO:0000256" key="4">
    <source>
        <dbReference type="PROSITE-ProRule" id="PRU00723"/>
    </source>
</evidence>
<feature type="region of interest" description="Disordered" evidence="5">
    <location>
        <begin position="1"/>
        <end position="38"/>
    </location>
</feature>
<dbReference type="GO" id="GO:0003723">
    <property type="term" value="F:RNA binding"/>
    <property type="evidence" value="ECO:0007669"/>
    <property type="project" value="InterPro"/>
</dbReference>
<accession>A0AAD2GC60</accession>
<reference evidence="7" key="1">
    <citation type="submission" date="2023-08" db="EMBL/GenBank/DDBJ databases">
        <authorList>
            <person name="Audoor S."/>
            <person name="Bilcke G."/>
        </authorList>
    </citation>
    <scope>NUCLEOTIDE SEQUENCE</scope>
</reference>
<dbReference type="InterPro" id="IPR013087">
    <property type="entry name" value="Znf_C2H2_type"/>
</dbReference>
<keyword evidence="3 4" id="KW-0862">Zinc</keyword>
<dbReference type="GO" id="GO:0008270">
    <property type="term" value="F:zinc ion binding"/>
    <property type="evidence" value="ECO:0007669"/>
    <property type="project" value="UniProtKB-KW"/>
</dbReference>
<evidence type="ECO:0000313" key="8">
    <source>
        <dbReference type="Proteomes" id="UP001295423"/>
    </source>
</evidence>
<feature type="region of interest" description="Disordered" evidence="5">
    <location>
        <begin position="310"/>
        <end position="339"/>
    </location>
</feature>
<dbReference type="GO" id="GO:0000492">
    <property type="term" value="P:box C/D snoRNP assembly"/>
    <property type="evidence" value="ECO:0007669"/>
    <property type="project" value="TreeGrafter"/>
</dbReference>
<dbReference type="GO" id="GO:0005634">
    <property type="term" value="C:nucleus"/>
    <property type="evidence" value="ECO:0007669"/>
    <property type="project" value="TreeGrafter"/>
</dbReference>
<dbReference type="EMBL" id="CAKOGP040002424">
    <property type="protein sequence ID" value="CAJ1969616.1"/>
    <property type="molecule type" value="Genomic_DNA"/>
</dbReference>
<keyword evidence="1 4" id="KW-0479">Metal-binding</keyword>
<dbReference type="PANTHER" id="PTHR13309:SF0">
    <property type="entry name" value="FMR1-INTERACTING PROTEIN NUFIP1"/>
    <property type="match status" value="1"/>
</dbReference>
<evidence type="ECO:0000256" key="1">
    <source>
        <dbReference type="ARBA" id="ARBA00022723"/>
    </source>
</evidence>
<evidence type="ECO:0000256" key="2">
    <source>
        <dbReference type="ARBA" id="ARBA00022771"/>
    </source>
</evidence>
<feature type="zinc finger region" description="C3H1-type" evidence="4">
    <location>
        <begin position="288"/>
        <end position="316"/>
    </location>
</feature>
<dbReference type="PANTHER" id="PTHR13309">
    <property type="entry name" value="NUCLEAR FRAGILE X MENTAL RETARDATION PROTEIN INTERACTING PROTEIN 1"/>
    <property type="match status" value="1"/>
</dbReference>
<feature type="compositionally biased region" description="Low complexity" evidence="5">
    <location>
        <begin position="262"/>
        <end position="281"/>
    </location>
</feature>
<dbReference type="Pfam" id="PF18044">
    <property type="entry name" value="zf-CCCH_4"/>
    <property type="match status" value="1"/>
</dbReference>
<protein>
    <recommendedName>
        <fullName evidence="6">C3H1-type domain-containing protein</fullName>
    </recommendedName>
</protein>
<dbReference type="InterPro" id="IPR000571">
    <property type="entry name" value="Znf_CCCH"/>
</dbReference>
<organism evidence="7 8">
    <name type="scientific">Cylindrotheca closterium</name>
    <dbReference type="NCBI Taxonomy" id="2856"/>
    <lineage>
        <taxon>Eukaryota</taxon>
        <taxon>Sar</taxon>
        <taxon>Stramenopiles</taxon>
        <taxon>Ochrophyta</taxon>
        <taxon>Bacillariophyta</taxon>
        <taxon>Bacillariophyceae</taxon>
        <taxon>Bacillariophycidae</taxon>
        <taxon>Bacillariales</taxon>
        <taxon>Bacillariaceae</taxon>
        <taxon>Cylindrotheca</taxon>
    </lineage>
</organism>
<name>A0AAD2GC60_9STRA</name>
<feature type="compositionally biased region" description="Polar residues" evidence="5">
    <location>
        <begin position="15"/>
        <end position="25"/>
    </location>
</feature>
<dbReference type="InterPro" id="IPR036855">
    <property type="entry name" value="Znf_CCCH_sf"/>
</dbReference>
<dbReference type="Proteomes" id="UP001295423">
    <property type="component" value="Unassembled WGS sequence"/>
</dbReference>
<feature type="region of interest" description="Disordered" evidence="5">
    <location>
        <begin position="195"/>
        <end position="289"/>
    </location>
</feature>
<keyword evidence="8" id="KW-1185">Reference proteome</keyword>
<feature type="compositionally biased region" description="Low complexity" evidence="5">
    <location>
        <begin position="209"/>
        <end position="229"/>
    </location>
</feature>
<evidence type="ECO:0000313" key="7">
    <source>
        <dbReference type="EMBL" id="CAJ1969616.1"/>
    </source>
</evidence>
<dbReference type="Pfam" id="PF10453">
    <property type="entry name" value="NUFIP1"/>
    <property type="match status" value="1"/>
</dbReference>
<comment type="caution">
    <text evidence="7">The sequence shown here is derived from an EMBL/GenBank/DDBJ whole genome shotgun (WGS) entry which is preliminary data.</text>
</comment>
<dbReference type="InterPro" id="IPR039136">
    <property type="entry name" value="NUFIP1-like"/>
</dbReference>
<dbReference type="PROSITE" id="PS00028">
    <property type="entry name" value="ZINC_FINGER_C2H2_1"/>
    <property type="match status" value="1"/>
</dbReference>
<keyword evidence="2 4" id="KW-0863">Zinc-finger</keyword>
<sequence>MDQRKPPTGFHSYKATPSAQPSNQDGYRHSHGPPVPTAFAASPMTFGYNYNYNQSSTSASVWSSAQSTAVRQYAHLNAAAPNMPCLGSTSTTQQHQSQQQQIETWTCDACDVTVESERALKAHRKSHVKCTECSFEGAPKIVKAHYLASHGKFSGSGFKTVTVAVPGCRVQRFRVCVGNRPEDIQKWIADRKKRFPRQANAESNETNVASPTKDTTAKASKTTGLSSLLGGYGSSSDSEDETPDEREEEKKDDMQKSLVQETTTHLTEISTTKKPSTCTSPNARIPPSMGSRPCRYFMKNGKCLNGDACRFSHDLSNQPKRKHEDTRKRKRGKSSSNDTLLRKLLSNDVDREETLALQLLEHIFDSNFFDGAHESKKGPKLN</sequence>
<dbReference type="InterPro" id="IPR041367">
    <property type="entry name" value="Znf-CCCH_4"/>
</dbReference>
<evidence type="ECO:0000259" key="6">
    <source>
        <dbReference type="PROSITE" id="PS50103"/>
    </source>
</evidence>
<dbReference type="AlphaFoldDB" id="A0AAD2GC60"/>
<feature type="domain" description="C3H1-type" evidence="6">
    <location>
        <begin position="288"/>
        <end position="316"/>
    </location>
</feature>
<feature type="compositionally biased region" description="Acidic residues" evidence="5">
    <location>
        <begin position="237"/>
        <end position="247"/>
    </location>
</feature>
<dbReference type="InterPro" id="IPR019496">
    <property type="entry name" value="NUFIP1_cons_dom"/>
</dbReference>
<proteinExistence type="predicted"/>
<dbReference type="Gene3D" id="4.10.1000.10">
    <property type="entry name" value="Zinc finger, CCCH-type"/>
    <property type="match status" value="1"/>
</dbReference>
<dbReference type="SUPFAM" id="SSF90229">
    <property type="entry name" value="CCCH zinc finger"/>
    <property type="match status" value="1"/>
</dbReference>
<evidence type="ECO:0000256" key="5">
    <source>
        <dbReference type="SAM" id="MobiDB-lite"/>
    </source>
</evidence>
<dbReference type="PROSITE" id="PS50103">
    <property type="entry name" value="ZF_C3H1"/>
    <property type="match status" value="1"/>
</dbReference>
<evidence type="ECO:0000256" key="3">
    <source>
        <dbReference type="ARBA" id="ARBA00022833"/>
    </source>
</evidence>